<dbReference type="PANTHER" id="PTHR23235">
    <property type="entry name" value="KRUEPPEL-LIKE TRANSCRIPTION FACTOR"/>
    <property type="match status" value="1"/>
</dbReference>
<evidence type="ECO:0000256" key="4">
    <source>
        <dbReference type="ARBA" id="ARBA00022833"/>
    </source>
</evidence>
<dbReference type="EMBL" id="JABXBU010000015">
    <property type="protein sequence ID" value="KAF8788211.1"/>
    <property type="molecule type" value="Genomic_DNA"/>
</dbReference>
<keyword evidence="3 5" id="KW-0863">Zinc-finger</keyword>
<dbReference type="Proteomes" id="UP000807504">
    <property type="component" value="Unassembled WGS sequence"/>
</dbReference>
<evidence type="ECO:0000313" key="9">
    <source>
        <dbReference type="Proteomes" id="UP000807504"/>
    </source>
</evidence>
<keyword evidence="9" id="KW-1185">Reference proteome</keyword>
<keyword evidence="1" id="KW-0479">Metal-binding</keyword>
<evidence type="ECO:0000256" key="2">
    <source>
        <dbReference type="ARBA" id="ARBA00022737"/>
    </source>
</evidence>
<dbReference type="SUPFAM" id="SSF57667">
    <property type="entry name" value="beta-beta-alpha zinc fingers"/>
    <property type="match status" value="1"/>
</dbReference>
<proteinExistence type="predicted"/>
<keyword evidence="4" id="KW-0862">Zinc</keyword>
<evidence type="ECO:0000256" key="3">
    <source>
        <dbReference type="ARBA" id="ARBA00022771"/>
    </source>
</evidence>
<accession>A0A8T0FBD8</accession>
<evidence type="ECO:0000256" key="1">
    <source>
        <dbReference type="ARBA" id="ARBA00022723"/>
    </source>
</evidence>
<evidence type="ECO:0000256" key="5">
    <source>
        <dbReference type="PROSITE-ProRule" id="PRU00042"/>
    </source>
</evidence>
<dbReference type="PROSITE" id="PS50157">
    <property type="entry name" value="ZINC_FINGER_C2H2_2"/>
    <property type="match status" value="1"/>
</dbReference>
<feature type="region of interest" description="Disordered" evidence="6">
    <location>
        <begin position="14"/>
        <end position="38"/>
    </location>
</feature>
<dbReference type="InterPro" id="IPR036236">
    <property type="entry name" value="Znf_C2H2_sf"/>
</dbReference>
<reference evidence="8" key="1">
    <citation type="journal article" date="2020" name="bioRxiv">
        <title>Chromosome-level reference genome of the European wasp spider Argiope bruennichi: a resource for studies on range expansion and evolutionary adaptation.</title>
        <authorList>
            <person name="Sheffer M.M."/>
            <person name="Hoppe A."/>
            <person name="Krehenwinkel H."/>
            <person name="Uhl G."/>
            <person name="Kuss A.W."/>
            <person name="Jensen L."/>
            <person name="Jensen C."/>
            <person name="Gillespie R.G."/>
            <person name="Hoff K.J."/>
            <person name="Prost S."/>
        </authorList>
    </citation>
    <scope>NUCLEOTIDE SEQUENCE</scope>
</reference>
<reference evidence="8" key="2">
    <citation type="submission" date="2020-06" db="EMBL/GenBank/DDBJ databases">
        <authorList>
            <person name="Sheffer M."/>
        </authorList>
    </citation>
    <scope>NUCLEOTIDE SEQUENCE</scope>
</reference>
<organism evidence="8 9">
    <name type="scientific">Argiope bruennichi</name>
    <name type="common">Wasp spider</name>
    <name type="synonym">Aranea bruennichi</name>
    <dbReference type="NCBI Taxonomy" id="94029"/>
    <lineage>
        <taxon>Eukaryota</taxon>
        <taxon>Metazoa</taxon>
        <taxon>Ecdysozoa</taxon>
        <taxon>Arthropoda</taxon>
        <taxon>Chelicerata</taxon>
        <taxon>Arachnida</taxon>
        <taxon>Araneae</taxon>
        <taxon>Araneomorphae</taxon>
        <taxon>Entelegynae</taxon>
        <taxon>Araneoidea</taxon>
        <taxon>Araneidae</taxon>
        <taxon>Argiope</taxon>
    </lineage>
</organism>
<evidence type="ECO:0000256" key="6">
    <source>
        <dbReference type="SAM" id="MobiDB-lite"/>
    </source>
</evidence>
<evidence type="ECO:0000313" key="8">
    <source>
        <dbReference type="EMBL" id="KAF8788211.1"/>
    </source>
</evidence>
<protein>
    <submittedName>
        <fullName evidence="8">Zinc finger and SCAN domain-containing</fullName>
    </submittedName>
</protein>
<evidence type="ECO:0000259" key="7">
    <source>
        <dbReference type="PROSITE" id="PS50157"/>
    </source>
</evidence>
<sequence length="232" mass="26217">MDVIEYVIRNALSDNNNNVSGTANSTENPDLPPGDNEPKNCKMQVSECVNDDHISPEVPSQVHSKKTKVTTYVKELHSTKKDDNAVAGPSGVCPHKKKFPKTCCRKDTLKPNYQTHTGKEPFMCNICKKKFPRNQISSDITECTLAKNLMNAEYAEKKFSWKSYLITIIDYILAKSLMSVNFVIKFCSKNNLKMHVMTHTGERPYKCPACEMSFINSSNCKKHHKESTSDTN</sequence>
<dbReference type="FunFam" id="3.30.160.60:FF:000688">
    <property type="entry name" value="zinc finger protein 197 isoform X1"/>
    <property type="match status" value="1"/>
</dbReference>
<comment type="caution">
    <text evidence="8">The sequence shown here is derived from an EMBL/GenBank/DDBJ whole genome shotgun (WGS) entry which is preliminary data.</text>
</comment>
<gene>
    <name evidence="8" type="ORF">HNY73_009742</name>
</gene>
<dbReference type="InterPro" id="IPR013087">
    <property type="entry name" value="Znf_C2H2_type"/>
</dbReference>
<name>A0A8T0FBD8_ARGBR</name>
<feature type="domain" description="C2H2-type" evidence="7">
    <location>
        <begin position="205"/>
        <end position="232"/>
    </location>
</feature>
<dbReference type="GO" id="GO:0008270">
    <property type="term" value="F:zinc ion binding"/>
    <property type="evidence" value="ECO:0007669"/>
    <property type="project" value="UniProtKB-KW"/>
</dbReference>
<keyword evidence="2" id="KW-0677">Repeat</keyword>
<dbReference type="Gene3D" id="3.30.160.60">
    <property type="entry name" value="Classic Zinc Finger"/>
    <property type="match status" value="3"/>
</dbReference>
<dbReference type="AlphaFoldDB" id="A0A8T0FBD8"/>
<feature type="compositionally biased region" description="Polar residues" evidence="6">
    <location>
        <begin position="14"/>
        <end position="28"/>
    </location>
</feature>